<dbReference type="GO" id="GO:0022857">
    <property type="term" value="F:transmembrane transporter activity"/>
    <property type="evidence" value="ECO:0007669"/>
    <property type="project" value="InterPro"/>
</dbReference>
<feature type="transmembrane region" description="Helical" evidence="6">
    <location>
        <begin position="285"/>
        <end position="305"/>
    </location>
</feature>
<dbReference type="InterPro" id="IPR036259">
    <property type="entry name" value="MFS_trans_sf"/>
</dbReference>
<feature type="transmembrane region" description="Helical" evidence="6">
    <location>
        <begin position="379"/>
        <end position="398"/>
    </location>
</feature>
<dbReference type="Pfam" id="PF07690">
    <property type="entry name" value="MFS_1"/>
    <property type="match status" value="1"/>
</dbReference>
<feature type="transmembrane region" description="Helical" evidence="6">
    <location>
        <begin position="80"/>
        <end position="99"/>
    </location>
</feature>
<dbReference type="GO" id="GO:0005886">
    <property type="term" value="C:plasma membrane"/>
    <property type="evidence" value="ECO:0007669"/>
    <property type="project" value="UniProtKB-SubCell"/>
</dbReference>
<evidence type="ECO:0000256" key="4">
    <source>
        <dbReference type="ARBA" id="ARBA00022989"/>
    </source>
</evidence>
<name>A0A9X8ZDB7_9BACI</name>
<evidence type="ECO:0000256" key="2">
    <source>
        <dbReference type="ARBA" id="ARBA00022448"/>
    </source>
</evidence>
<keyword evidence="4 6" id="KW-1133">Transmembrane helix</keyword>
<dbReference type="PROSITE" id="PS51257">
    <property type="entry name" value="PROKAR_LIPOPROTEIN"/>
    <property type="match status" value="1"/>
</dbReference>
<dbReference type="PROSITE" id="PS50850">
    <property type="entry name" value="MFS"/>
    <property type="match status" value="1"/>
</dbReference>
<sequence length="443" mass="48493">MKTTSKQASQTPALGSGSCFNEYLFWEYIRRVGKGLDTRLSRQKGIIVLLFLGWFVSSIDRMFINIAILPIGKELEMDAATFGIVLSIFYLGYTLMQIPGGMLADRYGSKYTIIVTILVFSLFAGLSGVAWSVTSLLVIRFFFGLGEGAFPGAATKLMSENVSPEKRSSAQSVLLVAIVLGGFVASIAGAYFITQLGWRNVYIFLGIIGGITALLYTLFLRSDKIDNSEIKQQEGKVSITSLLKSPSMWKIIAALFGLYTAIWGLNSWVPSYLMNVRKLNLLETGIYSSLPAIAGMMGYLVGGWLVDKVFVNRERLLIIFGNLLSAICIFVMFNVEYLTMTILFQNMAAFFLQIAYMGILAVPLKLLPSTIMGSAFGMINTGANLAAFITPAVMGALIQLFNGSYYIAFCYLIVGTILSLIMGLLLGNVRNDFVQSHDGSKTA</sequence>
<dbReference type="SUPFAM" id="SSF103473">
    <property type="entry name" value="MFS general substrate transporter"/>
    <property type="match status" value="1"/>
</dbReference>
<comment type="caution">
    <text evidence="8">The sequence shown here is derived from an EMBL/GenBank/DDBJ whole genome shotgun (WGS) entry which is preliminary data.</text>
</comment>
<evidence type="ECO:0000256" key="5">
    <source>
        <dbReference type="ARBA" id="ARBA00023136"/>
    </source>
</evidence>
<proteinExistence type="predicted"/>
<keyword evidence="3 6" id="KW-0812">Transmembrane</keyword>
<dbReference type="PANTHER" id="PTHR11662">
    <property type="entry name" value="SOLUTE CARRIER FAMILY 17"/>
    <property type="match status" value="1"/>
</dbReference>
<keyword evidence="2" id="KW-0813">Transport</keyword>
<comment type="subcellular location">
    <subcellularLocation>
        <location evidence="1">Cell membrane</location>
        <topology evidence="1">Multi-pass membrane protein</topology>
    </subcellularLocation>
</comment>
<evidence type="ECO:0000256" key="6">
    <source>
        <dbReference type="SAM" id="Phobius"/>
    </source>
</evidence>
<dbReference type="AlphaFoldDB" id="A0A9X8ZDB7"/>
<dbReference type="EMBL" id="SZNT01000478">
    <property type="protein sequence ID" value="TKH07703.1"/>
    <property type="molecule type" value="Genomic_DNA"/>
</dbReference>
<feature type="transmembrane region" description="Helical" evidence="6">
    <location>
        <begin position="404"/>
        <end position="426"/>
    </location>
</feature>
<feature type="transmembrane region" description="Helical" evidence="6">
    <location>
        <begin position="317"/>
        <end position="335"/>
    </location>
</feature>
<feature type="transmembrane region" description="Helical" evidence="6">
    <location>
        <begin position="200"/>
        <end position="220"/>
    </location>
</feature>
<feature type="domain" description="Major facilitator superfamily (MFS) profile" evidence="7">
    <location>
        <begin position="46"/>
        <end position="431"/>
    </location>
</feature>
<dbReference type="InterPro" id="IPR020846">
    <property type="entry name" value="MFS_dom"/>
</dbReference>
<accession>A0A9X8ZDB7</accession>
<dbReference type="Proteomes" id="UP000309170">
    <property type="component" value="Unassembled WGS sequence"/>
</dbReference>
<feature type="transmembrane region" description="Helical" evidence="6">
    <location>
        <begin position="347"/>
        <end position="367"/>
    </location>
</feature>
<evidence type="ECO:0000256" key="3">
    <source>
        <dbReference type="ARBA" id="ARBA00022692"/>
    </source>
</evidence>
<dbReference type="PANTHER" id="PTHR11662:SF399">
    <property type="entry name" value="FI19708P1-RELATED"/>
    <property type="match status" value="1"/>
</dbReference>
<keyword evidence="5 6" id="KW-0472">Membrane</keyword>
<evidence type="ECO:0000259" key="7">
    <source>
        <dbReference type="PROSITE" id="PS50850"/>
    </source>
</evidence>
<organism evidence="8 9">
    <name type="scientific">Peribacillus simplex</name>
    <dbReference type="NCBI Taxonomy" id="1478"/>
    <lineage>
        <taxon>Bacteria</taxon>
        <taxon>Bacillati</taxon>
        <taxon>Bacillota</taxon>
        <taxon>Bacilli</taxon>
        <taxon>Bacillales</taxon>
        <taxon>Bacillaceae</taxon>
        <taxon>Peribacillus</taxon>
    </lineage>
</organism>
<evidence type="ECO:0000256" key="1">
    <source>
        <dbReference type="ARBA" id="ARBA00004651"/>
    </source>
</evidence>
<dbReference type="InterPro" id="IPR005829">
    <property type="entry name" value="Sugar_transporter_CS"/>
</dbReference>
<feature type="transmembrane region" description="Helical" evidence="6">
    <location>
        <begin position="46"/>
        <end position="68"/>
    </location>
</feature>
<dbReference type="InterPro" id="IPR050382">
    <property type="entry name" value="MFS_Na/Anion_cotransporter"/>
</dbReference>
<dbReference type="CDD" id="cd17319">
    <property type="entry name" value="MFS_ExuT_GudP_like"/>
    <property type="match status" value="1"/>
</dbReference>
<evidence type="ECO:0000313" key="8">
    <source>
        <dbReference type="EMBL" id="TKH07703.1"/>
    </source>
</evidence>
<feature type="transmembrane region" description="Helical" evidence="6">
    <location>
        <begin position="248"/>
        <end position="265"/>
    </location>
</feature>
<evidence type="ECO:0000313" key="9">
    <source>
        <dbReference type="Proteomes" id="UP000309170"/>
    </source>
</evidence>
<dbReference type="InterPro" id="IPR011701">
    <property type="entry name" value="MFS"/>
</dbReference>
<feature type="transmembrane region" description="Helical" evidence="6">
    <location>
        <begin position="111"/>
        <end position="131"/>
    </location>
</feature>
<dbReference type="PROSITE" id="PS00217">
    <property type="entry name" value="SUGAR_TRANSPORT_2"/>
    <property type="match status" value="1"/>
</dbReference>
<reference evidence="8 9" key="1">
    <citation type="journal article" date="2019" name="Environ. Microbiol.">
        <title>An active ?-lactamase is a part of an orchestrated cell wall stress resistance network of Bacillus subtilis and related rhizosphere species.</title>
        <authorList>
            <person name="Bucher T."/>
            <person name="Keren-Paz A."/>
            <person name="Hausser J."/>
            <person name="Olender T."/>
            <person name="Cytryn E."/>
            <person name="Kolodkin-Gal I."/>
        </authorList>
    </citation>
    <scope>NUCLEOTIDE SEQUENCE [LARGE SCALE GENOMIC DNA]</scope>
    <source>
        <strain evidence="8 9">I4</strain>
    </source>
</reference>
<dbReference type="Gene3D" id="1.20.1250.20">
    <property type="entry name" value="MFS general substrate transporter like domains"/>
    <property type="match status" value="2"/>
</dbReference>
<protein>
    <submittedName>
        <fullName evidence="8">MFS transporter</fullName>
    </submittedName>
</protein>
<gene>
    <name evidence="8" type="ORF">FC678_22400</name>
</gene>
<feature type="transmembrane region" description="Helical" evidence="6">
    <location>
        <begin position="174"/>
        <end position="194"/>
    </location>
</feature>